<keyword evidence="1" id="KW-0413">Isomerase</keyword>
<dbReference type="InterPro" id="IPR036237">
    <property type="entry name" value="Xyl_isomerase-like_sf"/>
</dbReference>
<name>A0ABQ6G7E0_9BACL</name>
<gene>
    <name evidence="1" type="ORF">MU1_05020</name>
</gene>
<comment type="caution">
    <text evidence="1">The sequence shown here is derived from an EMBL/GenBank/DDBJ whole genome shotgun (WGS) entry which is preliminary data.</text>
</comment>
<sequence length="287" mass="32435">MTVNILAPKLDVQMSWWGMGGLAANGQTRSIEEQVAIIAEAGFDGINGFIPAPGDAEHWRRLLEHYDLSFSVNAYPKTADDLKRFLEQAKEYGNIQHINVQVLTPFVIGEQAVQLLDSMNSFSQQAGIPTFIETHRGTITQDLLRTIDYINALESLRLTIDLSHYVVAGELHTVSDEAEQLIQTVLTRSSAFHARVSNGEQVQIDVGKHGEHPMMQHFQRWWSSGMQNWRAQAGIGDVLPFVVELGPPSYAITTDEYAGRTHEISDRWEQSLLFMRTSRRLWSETRE</sequence>
<dbReference type="RefSeq" id="WP_349816706.1">
    <property type="nucleotide sequence ID" value="NZ_BSSQ01000001.1"/>
</dbReference>
<evidence type="ECO:0000313" key="1">
    <source>
        <dbReference type="EMBL" id="GLX66158.1"/>
    </source>
</evidence>
<dbReference type="SUPFAM" id="SSF51658">
    <property type="entry name" value="Xylose isomerase-like"/>
    <property type="match status" value="1"/>
</dbReference>
<keyword evidence="2" id="KW-1185">Reference proteome</keyword>
<evidence type="ECO:0000313" key="2">
    <source>
        <dbReference type="Proteomes" id="UP001157114"/>
    </source>
</evidence>
<protein>
    <submittedName>
        <fullName evidence="1">Xylose isomerase</fullName>
    </submittedName>
</protein>
<accession>A0ABQ6G7E0</accession>
<organism evidence="1 2">
    <name type="scientific">Paenibacillus glycanilyticus</name>
    <dbReference type="NCBI Taxonomy" id="126569"/>
    <lineage>
        <taxon>Bacteria</taxon>
        <taxon>Bacillati</taxon>
        <taxon>Bacillota</taxon>
        <taxon>Bacilli</taxon>
        <taxon>Bacillales</taxon>
        <taxon>Paenibacillaceae</taxon>
        <taxon>Paenibacillus</taxon>
    </lineage>
</organism>
<dbReference type="Proteomes" id="UP001157114">
    <property type="component" value="Unassembled WGS sequence"/>
</dbReference>
<dbReference type="GO" id="GO:0016853">
    <property type="term" value="F:isomerase activity"/>
    <property type="evidence" value="ECO:0007669"/>
    <property type="project" value="UniProtKB-KW"/>
</dbReference>
<dbReference type="EMBL" id="BSSQ01000001">
    <property type="protein sequence ID" value="GLX66158.1"/>
    <property type="molecule type" value="Genomic_DNA"/>
</dbReference>
<reference evidence="1 2" key="1">
    <citation type="submission" date="2023-03" db="EMBL/GenBank/DDBJ databases">
        <title>Draft genome sequence of the bacteria which degrade cell wall of Tricholomamatutake.</title>
        <authorList>
            <person name="Konishi Y."/>
            <person name="Fukuta Y."/>
            <person name="Shirasaka N."/>
        </authorList>
    </citation>
    <scope>NUCLEOTIDE SEQUENCE [LARGE SCALE GENOMIC DNA]</scope>
    <source>
        <strain evidence="2">mu1</strain>
    </source>
</reference>
<proteinExistence type="predicted"/>
<dbReference type="Gene3D" id="3.20.20.150">
    <property type="entry name" value="Divalent-metal-dependent TIM barrel enzymes"/>
    <property type="match status" value="1"/>
</dbReference>